<feature type="transmembrane region" description="Helical" evidence="1">
    <location>
        <begin position="104"/>
        <end position="122"/>
    </location>
</feature>
<keyword evidence="1" id="KW-0472">Membrane</keyword>
<keyword evidence="2" id="KW-0436">Ligase</keyword>
<feature type="transmembrane region" description="Helical" evidence="1">
    <location>
        <begin position="380"/>
        <end position="399"/>
    </location>
</feature>
<organism evidence="2 3">
    <name type="scientific">Carnobacterium maltaromaticum</name>
    <name type="common">Carnobacterium piscicola</name>
    <dbReference type="NCBI Taxonomy" id="2751"/>
    <lineage>
        <taxon>Bacteria</taxon>
        <taxon>Bacillati</taxon>
        <taxon>Bacillota</taxon>
        <taxon>Bacilli</taxon>
        <taxon>Lactobacillales</taxon>
        <taxon>Carnobacteriaceae</taxon>
        <taxon>Carnobacterium</taxon>
    </lineage>
</organism>
<accession>A0AAW9K1Q2</accession>
<dbReference type="EMBL" id="JAVBVO010000004">
    <property type="protein sequence ID" value="MDZ5759765.1"/>
    <property type="molecule type" value="Genomic_DNA"/>
</dbReference>
<feature type="transmembrane region" description="Helical" evidence="1">
    <location>
        <begin position="205"/>
        <end position="221"/>
    </location>
</feature>
<protein>
    <submittedName>
        <fullName evidence="2">O-antigen ligase family protein</fullName>
    </submittedName>
</protein>
<feature type="transmembrane region" description="Helical" evidence="1">
    <location>
        <begin position="445"/>
        <end position="462"/>
    </location>
</feature>
<feature type="transmembrane region" description="Helical" evidence="1">
    <location>
        <begin position="419"/>
        <end position="439"/>
    </location>
</feature>
<reference evidence="2" key="1">
    <citation type="submission" date="2023-08" db="EMBL/GenBank/DDBJ databases">
        <title>Genomic characterization of piscicolin 126 produced by Carnobacterium maltaromaticum CM22 strain isolated from salmon (Salmo salar).</title>
        <authorList>
            <person name="Gonzalez-Gragera E."/>
            <person name="Garcia-Lopez J.D."/>
            <person name="Teso-Perez C."/>
            <person name="Gimenez-Hernandez I."/>
            <person name="Peralta-Sanchez J.M."/>
            <person name="Valdivia E."/>
            <person name="Montalban-Lopez M."/>
            <person name="Martin-Platero A.M."/>
            <person name="Banos A."/>
            <person name="Martinez-Bueno M."/>
        </authorList>
    </citation>
    <scope>NUCLEOTIDE SEQUENCE</scope>
    <source>
        <strain evidence="2">CM22</strain>
    </source>
</reference>
<sequence>MLDIATQKTSRYSLFLTLFILFQPLLDLLTTFSLLVLKSSITPGILIRFLVALTSVIYLILMKKNEKNRLFLIYLLSLGVILSLNLLTTYLFKDLYILSEEVKSVAKISYYVIMLLAYITAFKELQLANKLNNYFPKVIIYATILVNLVMIIANLTSTSVSSYMYMKAGQSGWFYAGNELGSLLAIAFPVVLWYTLKKSSQIKKLYFWIPTLLTVYSLLIIGTKVGYGAIILTLPIAFLTIFIEIYFNKQYNLKMYILNASITLALFIGVLIITPMISVSTNTTIHLDYLAEQKTITEVDSSSENTQEAAVEAEVPSSPDIPADKDTELNELIYSGRTVYLAQYKTFFKEANLSQKAFGMGYGGNYKDQPKTIEMDFYDIFYQFGFIGAFVLLLPLLYYGFNLIKVMWANKKMILQLKYILILASLAIALGIAYIAGHILTAPAVSIYFVSILAYLIVELNLD</sequence>
<feature type="transmembrane region" description="Helical" evidence="1">
    <location>
        <begin position="12"/>
        <end position="35"/>
    </location>
</feature>
<dbReference type="AlphaFoldDB" id="A0AAW9K1Q2"/>
<feature type="transmembrane region" description="Helical" evidence="1">
    <location>
        <begin position="73"/>
        <end position="92"/>
    </location>
</feature>
<name>A0AAW9K1Q2_CARML</name>
<gene>
    <name evidence="2" type="ORF">RAK27_13970</name>
</gene>
<dbReference type="Proteomes" id="UP001290462">
    <property type="component" value="Unassembled WGS sequence"/>
</dbReference>
<feature type="transmembrane region" description="Helical" evidence="1">
    <location>
        <begin position="41"/>
        <end position="61"/>
    </location>
</feature>
<proteinExistence type="predicted"/>
<feature type="transmembrane region" description="Helical" evidence="1">
    <location>
        <begin position="227"/>
        <end position="247"/>
    </location>
</feature>
<keyword evidence="1" id="KW-0812">Transmembrane</keyword>
<dbReference type="GO" id="GO:0016874">
    <property type="term" value="F:ligase activity"/>
    <property type="evidence" value="ECO:0007669"/>
    <property type="project" value="UniProtKB-KW"/>
</dbReference>
<keyword evidence="1" id="KW-1133">Transmembrane helix</keyword>
<dbReference type="Pfam" id="PF13425">
    <property type="entry name" value="O-antigen_lig"/>
    <property type="match status" value="1"/>
</dbReference>
<evidence type="ECO:0000313" key="2">
    <source>
        <dbReference type="EMBL" id="MDZ5759765.1"/>
    </source>
</evidence>
<evidence type="ECO:0000256" key="1">
    <source>
        <dbReference type="SAM" id="Phobius"/>
    </source>
</evidence>
<feature type="transmembrane region" description="Helical" evidence="1">
    <location>
        <begin position="134"/>
        <end position="153"/>
    </location>
</feature>
<feature type="transmembrane region" description="Helical" evidence="1">
    <location>
        <begin position="173"/>
        <end position="193"/>
    </location>
</feature>
<feature type="transmembrane region" description="Helical" evidence="1">
    <location>
        <begin position="256"/>
        <end position="277"/>
    </location>
</feature>
<comment type="caution">
    <text evidence="2">The sequence shown here is derived from an EMBL/GenBank/DDBJ whole genome shotgun (WGS) entry which is preliminary data.</text>
</comment>
<dbReference type="RefSeq" id="WP_322809412.1">
    <property type="nucleotide sequence ID" value="NZ_JAVBVO010000004.1"/>
</dbReference>
<dbReference type="InterPro" id="IPR049504">
    <property type="entry name" value="O-antigen_lig"/>
</dbReference>
<evidence type="ECO:0000313" key="3">
    <source>
        <dbReference type="Proteomes" id="UP001290462"/>
    </source>
</evidence>